<comment type="caution">
    <text evidence="1">The sequence shown here is derived from an EMBL/GenBank/DDBJ whole genome shotgun (WGS) entry which is preliminary data.</text>
</comment>
<gene>
    <name evidence="1" type="ORF">ATK78_3537</name>
</gene>
<dbReference type="Proteomes" id="UP000295620">
    <property type="component" value="Unassembled WGS sequence"/>
</dbReference>
<dbReference type="OrthoDB" id="7433208at2"/>
<dbReference type="Gene3D" id="2.40.70.10">
    <property type="entry name" value="Acid Proteases"/>
    <property type="match status" value="1"/>
</dbReference>
<dbReference type="EMBL" id="SNYC01000006">
    <property type="protein sequence ID" value="TDQ07416.1"/>
    <property type="molecule type" value="Genomic_DNA"/>
</dbReference>
<dbReference type="InterPro" id="IPR021109">
    <property type="entry name" value="Peptidase_aspartic_dom_sf"/>
</dbReference>
<dbReference type="GO" id="GO:0004190">
    <property type="term" value="F:aspartic-type endopeptidase activity"/>
    <property type="evidence" value="ECO:0007669"/>
    <property type="project" value="InterPro"/>
</dbReference>
<protein>
    <submittedName>
        <fullName evidence="1">Aspartyl protease</fullName>
    </submittedName>
</protein>
<dbReference type="InterPro" id="IPR001969">
    <property type="entry name" value="Aspartic_peptidase_AS"/>
</dbReference>
<dbReference type="Pfam" id="PF13650">
    <property type="entry name" value="Asp_protease_2"/>
    <property type="match status" value="1"/>
</dbReference>
<accession>A0A4R6STQ5</accession>
<reference evidence="1 2" key="1">
    <citation type="submission" date="2019-03" db="EMBL/GenBank/DDBJ databases">
        <title>Genomic Encyclopedia of Archaeal and Bacterial Type Strains, Phase II (KMG-II): from individual species to whole genera.</title>
        <authorList>
            <person name="Goeker M."/>
        </authorList>
    </citation>
    <scope>NUCLEOTIDE SEQUENCE [LARGE SCALE GENOMIC DNA]</scope>
    <source>
        <strain evidence="1 2">DSM 19035</strain>
    </source>
</reference>
<evidence type="ECO:0000313" key="1">
    <source>
        <dbReference type="EMBL" id="TDQ07416.1"/>
    </source>
</evidence>
<dbReference type="PROSITE" id="PS00141">
    <property type="entry name" value="ASP_PROTEASE"/>
    <property type="match status" value="1"/>
</dbReference>
<dbReference type="RefSeq" id="WP_133577389.1">
    <property type="nucleotide sequence ID" value="NZ_SNYC01000006.1"/>
</dbReference>
<name>A0A4R6STQ5_9SPHI</name>
<dbReference type="GO" id="GO:0006508">
    <property type="term" value="P:proteolysis"/>
    <property type="evidence" value="ECO:0007669"/>
    <property type="project" value="UniProtKB-KW"/>
</dbReference>
<proteinExistence type="predicted"/>
<keyword evidence="1" id="KW-0645">Protease</keyword>
<sequence>MRTINVPIILINLQDDGFHLLVEIVVFRQKILVVLDTGASRSVFDMAFIKTHLSEVEYSEESQATTLFSTATTLQAVIPKLKIGRLALTDYETVALDLESVNQTYGSLGHPEIKGIIGSDILLKYDAVINYKKMKLYLYAE</sequence>
<dbReference type="AlphaFoldDB" id="A0A4R6STQ5"/>
<evidence type="ECO:0000313" key="2">
    <source>
        <dbReference type="Proteomes" id="UP000295620"/>
    </source>
</evidence>
<dbReference type="SUPFAM" id="SSF50630">
    <property type="entry name" value="Acid proteases"/>
    <property type="match status" value="1"/>
</dbReference>
<keyword evidence="1" id="KW-0378">Hydrolase</keyword>
<organism evidence="1 2">
    <name type="scientific">Pedobacter metabolipauper</name>
    <dbReference type="NCBI Taxonomy" id="425513"/>
    <lineage>
        <taxon>Bacteria</taxon>
        <taxon>Pseudomonadati</taxon>
        <taxon>Bacteroidota</taxon>
        <taxon>Sphingobacteriia</taxon>
        <taxon>Sphingobacteriales</taxon>
        <taxon>Sphingobacteriaceae</taxon>
        <taxon>Pedobacter</taxon>
    </lineage>
</organism>
<keyword evidence="2" id="KW-1185">Reference proteome</keyword>